<dbReference type="FunFam" id="3.40.50.300:FF:000205">
    <property type="entry name" value="ABC transporter B family member 4"/>
    <property type="match status" value="1"/>
</dbReference>
<evidence type="ECO:0000256" key="5">
    <source>
        <dbReference type="ARBA" id="ARBA00022737"/>
    </source>
</evidence>
<reference evidence="14" key="1">
    <citation type="submission" date="2021-02" db="EMBL/GenBank/DDBJ databases">
        <authorList>
            <person name="Dougan E. K."/>
            <person name="Rhodes N."/>
            <person name="Thang M."/>
            <person name="Chan C."/>
        </authorList>
    </citation>
    <scope>NUCLEOTIDE SEQUENCE</scope>
</reference>
<evidence type="ECO:0008006" key="16">
    <source>
        <dbReference type="Google" id="ProtNLM"/>
    </source>
</evidence>
<keyword evidence="9 11" id="KW-0472">Membrane</keyword>
<dbReference type="InterPro" id="IPR011527">
    <property type="entry name" value="ABC1_TM_dom"/>
</dbReference>
<feature type="transmembrane region" description="Helical" evidence="11">
    <location>
        <begin position="980"/>
        <end position="1002"/>
    </location>
</feature>
<dbReference type="CDD" id="cd03249">
    <property type="entry name" value="ABC_MTABC3_MDL1_MDL2"/>
    <property type="match status" value="2"/>
</dbReference>
<evidence type="ECO:0000313" key="14">
    <source>
        <dbReference type="EMBL" id="CAE8743807.1"/>
    </source>
</evidence>
<feature type="transmembrane region" description="Helical" evidence="11">
    <location>
        <begin position="340"/>
        <end position="362"/>
    </location>
</feature>
<evidence type="ECO:0000256" key="1">
    <source>
        <dbReference type="ARBA" id="ARBA00004141"/>
    </source>
</evidence>
<evidence type="ECO:0000256" key="10">
    <source>
        <dbReference type="SAM" id="MobiDB-lite"/>
    </source>
</evidence>
<feature type="domain" description="ABC transporter" evidence="12">
    <location>
        <begin position="1073"/>
        <end position="1312"/>
    </location>
</feature>
<dbReference type="Gene3D" id="1.20.1560.10">
    <property type="entry name" value="ABC transporter type 1, transmembrane domain"/>
    <property type="match status" value="1"/>
</dbReference>
<evidence type="ECO:0000256" key="7">
    <source>
        <dbReference type="ARBA" id="ARBA00022840"/>
    </source>
</evidence>
<dbReference type="CDD" id="cd18578">
    <property type="entry name" value="ABC_6TM_Pgp_ABCB1_D2_like"/>
    <property type="match status" value="1"/>
</dbReference>
<dbReference type="Gene3D" id="3.40.50.300">
    <property type="entry name" value="P-loop containing nucleotide triphosphate hydrolases"/>
    <property type="match status" value="2"/>
</dbReference>
<dbReference type="InterPro" id="IPR017871">
    <property type="entry name" value="ABC_transporter-like_CS"/>
</dbReference>
<evidence type="ECO:0000256" key="8">
    <source>
        <dbReference type="ARBA" id="ARBA00022989"/>
    </source>
</evidence>
<feature type="transmembrane region" description="Helical" evidence="11">
    <location>
        <begin position="195"/>
        <end position="213"/>
    </location>
</feature>
<feature type="transmembrane region" description="Helical" evidence="11">
    <location>
        <begin position="877"/>
        <end position="899"/>
    </location>
</feature>
<dbReference type="InterPro" id="IPR027417">
    <property type="entry name" value="P-loop_NTPase"/>
</dbReference>
<dbReference type="GO" id="GO:0090374">
    <property type="term" value="P:oligopeptide export from mitochondrion"/>
    <property type="evidence" value="ECO:0007669"/>
    <property type="project" value="TreeGrafter"/>
</dbReference>
<keyword evidence="3" id="KW-0813">Transport</keyword>
<evidence type="ECO:0000259" key="12">
    <source>
        <dbReference type="PROSITE" id="PS50893"/>
    </source>
</evidence>
<sequence>MTPNGRADARQPMLQATQDNCELPEVPLASSGSDERTSTADGPHLKAVPISALFRFADTQDRIILVLAALGAAVQGGTGPAMSFFMKDLFQSIFLPNDDGSLPPAVGAHTERDKKVLHSLFTFCLLAAVSFTSCSFAYLGFARVADKMALKLRRSFFEQLLKKDVGWYDSHSSAEMATRLTNDTYDFRQGLGEKLAQLIVGLVMSPMGFVVAFTQDWRLTLMMLGAIPFMAGGIGMAMRTMSTSAARQQESYAKAGGLAEAALSGIRTVAAFNGFSREAARYDQQLANAERNGARAGWCNGLSMGSSILVIYSTFALGFYAGSLLVVRDYDNNCWVSDPPFGWCFTGATMLSTLFAVLQGGIGISQAAMPMVTLTAARAAAARIYAVLDEPPAFDAEAGACPESAEGRVDFKDVTFFYPSRLEKPALDHVSLAIPAGKTAAFIGPSGSGKSTIIALLQRFYDAGSGAVLFDGRDIRGLNLHWLRSKMALVQQEPILFAGTVLENISYGRKGGASEQQCLEAAQAANAKDFVTSFPAGFQTQVGERGMQLSGGQKQRIAIARAMVREPAVLLLDEATSALDTVSERVVQEALDKLMAQKARTTLVIAHRLSTVRDADKIFVLENGHLLEEGSHSELMSKPGSLYAQLVQLQEITGAEETTSLIRQVSSGSTSSLEKKSAPTRQLSPVCLDGISGISLMEHDAGLSRVADHGDILEILDEDDAGVPVPMARLWQLQRQDWAYVFMGLLATIPLGAGRPLMGRLFSAASNSFSRPPAIRIGEGPYAQWIGILDTQDLRHEADKQCLQFFLLGAMMCVSTAIQLGCFRKAAESLTRQVRLMSFRAMLRQDISWFDARSAGQLADRLASEAPLIKSFTGENLAGVLQVIITVITGLGLALAASLQLTLCTAIFLPMLTLGSLAMLQALKQTNQTRAGPVVSEAMGNIRTVAAFSLEERMLQRYQELLQMEAQGEWNSSKATGLGAAFNSSITYVMFGGVIFVANIFISNGEINPASVLEVLFPIMFAAQGAAMASQWQSDKAKARLAVNHLFQTLDRTPSIDAYSEAGRQPERVCGAIEFRNVSFRYPSRPDVVVFDDFCLAIEPSTTVALCGPSGSGKSTTIALLQRFYDPRAGSVHLDGQDLRDLNLAWLRGKMALVQQEPILFVGTVLENISYGREGGASEQQCVEAAVAANAKGFIASFPEGFQTQVGERGMQLSGGQKQRIAIARAMVREPAVLLLDEATSALDSESERVVQEALDKLMAQKARTTLVIAHRLSTITGSDLICVVYQGRIVEKGTHNELICIPGGHYQQLAKRQHLGPA</sequence>
<proteinExistence type="inferred from homology"/>
<evidence type="ECO:0000256" key="6">
    <source>
        <dbReference type="ARBA" id="ARBA00022741"/>
    </source>
</evidence>
<keyword evidence="4 11" id="KW-0812">Transmembrane</keyword>
<accession>A0A813M8S1</accession>
<dbReference type="Pfam" id="PF00005">
    <property type="entry name" value="ABC_tran"/>
    <property type="match status" value="2"/>
</dbReference>
<feature type="domain" description="ABC transmembrane type-1" evidence="13">
    <location>
        <begin position="66"/>
        <end position="376"/>
    </location>
</feature>
<dbReference type="GO" id="GO:0015421">
    <property type="term" value="F:ABC-type oligopeptide transporter activity"/>
    <property type="evidence" value="ECO:0007669"/>
    <property type="project" value="TreeGrafter"/>
</dbReference>
<feature type="transmembrane region" description="Helical" evidence="11">
    <location>
        <begin position="803"/>
        <end position="823"/>
    </location>
</feature>
<evidence type="ECO:0000256" key="3">
    <source>
        <dbReference type="ARBA" id="ARBA00022448"/>
    </source>
</evidence>
<dbReference type="PANTHER" id="PTHR43394:SF11">
    <property type="entry name" value="ATP-BINDING CASSETTE TRANSPORTER"/>
    <property type="match status" value="1"/>
</dbReference>
<feature type="region of interest" description="Disordered" evidence="10">
    <location>
        <begin position="1"/>
        <end position="42"/>
    </location>
</feature>
<keyword evidence="5" id="KW-0677">Repeat</keyword>
<feature type="transmembrane region" description="Helical" evidence="11">
    <location>
        <begin position="905"/>
        <end position="923"/>
    </location>
</feature>
<keyword evidence="8 11" id="KW-1133">Transmembrane helix</keyword>
<comment type="caution">
    <text evidence="14">The sequence shown here is derived from an EMBL/GenBank/DDBJ whole genome shotgun (WGS) entry which is preliminary data.</text>
</comment>
<feature type="transmembrane region" description="Helical" evidence="11">
    <location>
        <begin position="738"/>
        <end position="758"/>
    </location>
</feature>
<organism evidence="14 15">
    <name type="scientific">Polarella glacialis</name>
    <name type="common">Dinoflagellate</name>
    <dbReference type="NCBI Taxonomy" id="89957"/>
    <lineage>
        <taxon>Eukaryota</taxon>
        <taxon>Sar</taxon>
        <taxon>Alveolata</taxon>
        <taxon>Dinophyceae</taxon>
        <taxon>Suessiales</taxon>
        <taxon>Suessiaceae</taxon>
        <taxon>Polarella</taxon>
    </lineage>
</organism>
<dbReference type="FunFam" id="3.40.50.300:FF:000251">
    <property type="entry name" value="ABC transporter B family member 19"/>
    <property type="match status" value="1"/>
</dbReference>
<dbReference type="GO" id="GO:0016887">
    <property type="term" value="F:ATP hydrolysis activity"/>
    <property type="evidence" value="ECO:0007669"/>
    <property type="project" value="InterPro"/>
</dbReference>
<dbReference type="CDD" id="cd18577">
    <property type="entry name" value="ABC_6TM_Pgp_ABCB1_D1_like"/>
    <property type="match status" value="1"/>
</dbReference>
<comment type="subcellular location">
    <subcellularLocation>
        <location evidence="1">Membrane</location>
        <topology evidence="1">Multi-pass membrane protein</topology>
    </subcellularLocation>
</comment>
<dbReference type="InterPro" id="IPR003439">
    <property type="entry name" value="ABC_transporter-like_ATP-bd"/>
</dbReference>
<dbReference type="Pfam" id="PF00664">
    <property type="entry name" value="ABC_membrane"/>
    <property type="match status" value="2"/>
</dbReference>
<dbReference type="InterPro" id="IPR003593">
    <property type="entry name" value="AAA+_ATPase"/>
</dbReference>
<dbReference type="InterPro" id="IPR036640">
    <property type="entry name" value="ABC1_TM_sf"/>
</dbReference>
<evidence type="ECO:0000259" key="13">
    <source>
        <dbReference type="PROSITE" id="PS50929"/>
    </source>
</evidence>
<evidence type="ECO:0000256" key="9">
    <source>
        <dbReference type="ARBA" id="ARBA00023136"/>
    </source>
</evidence>
<feature type="transmembrane region" description="Helical" evidence="11">
    <location>
        <begin position="219"/>
        <end position="238"/>
    </location>
</feature>
<dbReference type="GO" id="GO:0005743">
    <property type="term" value="C:mitochondrial inner membrane"/>
    <property type="evidence" value="ECO:0007669"/>
    <property type="project" value="TreeGrafter"/>
</dbReference>
<dbReference type="InterPro" id="IPR039421">
    <property type="entry name" value="Type_1_exporter"/>
</dbReference>
<feature type="transmembrane region" description="Helical" evidence="11">
    <location>
        <begin position="63"/>
        <end position="86"/>
    </location>
</feature>
<dbReference type="PROSITE" id="PS00211">
    <property type="entry name" value="ABC_TRANSPORTER_1"/>
    <property type="match status" value="2"/>
</dbReference>
<gene>
    <name evidence="14" type="ORF">PGLA2088_LOCUS51590</name>
</gene>
<dbReference type="EMBL" id="CAJNNW010037678">
    <property type="protein sequence ID" value="CAE8743807.1"/>
    <property type="molecule type" value="Genomic_DNA"/>
</dbReference>
<evidence type="ECO:0000256" key="2">
    <source>
        <dbReference type="ARBA" id="ARBA00007577"/>
    </source>
</evidence>
<dbReference type="PROSITE" id="PS50929">
    <property type="entry name" value="ABC_TM1F"/>
    <property type="match status" value="2"/>
</dbReference>
<evidence type="ECO:0000256" key="11">
    <source>
        <dbReference type="SAM" id="Phobius"/>
    </source>
</evidence>
<feature type="transmembrane region" description="Helical" evidence="11">
    <location>
        <begin position="301"/>
        <end position="320"/>
    </location>
</feature>
<dbReference type="SUPFAM" id="SSF52540">
    <property type="entry name" value="P-loop containing nucleoside triphosphate hydrolases"/>
    <property type="match status" value="2"/>
</dbReference>
<feature type="domain" description="ABC transporter" evidence="12">
    <location>
        <begin position="409"/>
        <end position="648"/>
    </location>
</feature>
<keyword evidence="7" id="KW-0067">ATP-binding</keyword>
<dbReference type="SMART" id="SM00382">
    <property type="entry name" value="AAA"/>
    <property type="match status" value="2"/>
</dbReference>
<protein>
    <recommendedName>
        <fullName evidence="16">Bile salt export pump</fullName>
    </recommendedName>
</protein>
<feature type="transmembrane region" description="Helical" evidence="11">
    <location>
        <begin position="120"/>
        <end position="145"/>
    </location>
</feature>
<evidence type="ECO:0000313" key="15">
    <source>
        <dbReference type="Proteomes" id="UP000626109"/>
    </source>
</evidence>
<comment type="similarity">
    <text evidence="2">Belongs to the ABC transporter superfamily. ABCB family. Multidrug resistance exporter (TC 3.A.1.201) subfamily.</text>
</comment>
<keyword evidence="6" id="KW-0547">Nucleotide-binding</keyword>
<dbReference type="PANTHER" id="PTHR43394">
    <property type="entry name" value="ATP-DEPENDENT PERMEASE MDL1, MITOCHONDRIAL"/>
    <property type="match status" value="1"/>
</dbReference>
<dbReference type="PROSITE" id="PS50893">
    <property type="entry name" value="ABC_TRANSPORTER_2"/>
    <property type="match status" value="2"/>
</dbReference>
<dbReference type="GO" id="GO:0005524">
    <property type="term" value="F:ATP binding"/>
    <property type="evidence" value="ECO:0007669"/>
    <property type="project" value="UniProtKB-KW"/>
</dbReference>
<name>A0A813M8S1_POLGL</name>
<dbReference type="Proteomes" id="UP000626109">
    <property type="component" value="Unassembled WGS sequence"/>
</dbReference>
<dbReference type="SUPFAM" id="SSF90123">
    <property type="entry name" value="ABC transporter transmembrane region"/>
    <property type="match status" value="2"/>
</dbReference>
<evidence type="ECO:0000256" key="4">
    <source>
        <dbReference type="ARBA" id="ARBA00022692"/>
    </source>
</evidence>
<feature type="domain" description="ABC transmembrane type-1" evidence="13">
    <location>
        <begin position="742"/>
        <end position="1038"/>
    </location>
</feature>